<protein>
    <submittedName>
        <fullName evidence="2">Uncharacterized protein</fullName>
    </submittedName>
</protein>
<accession>A0A183LZN2</accession>
<keyword evidence="3" id="KW-1185">Reference proteome</keyword>
<dbReference type="Proteomes" id="UP000277204">
    <property type="component" value="Unassembled WGS sequence"/>
</dbReference>
<reference evidence="2 3" key="1">
    <citation type="submission" date="2018-11" db="EMBL/GenBank/DDBJ databases">
        <authorList>
            <consortium name="Pathogen Informatics"/>
        </authorList>
    </citation>
    <scope>NUCLEOTIDE SEQUENCE [LARGE SCALE GENOMIC DNA]</scope>
    <source>
        <strain evidence="2 3">Zambia</strain>
    </source>
</reference>
<feature type="compositionally biased region" description="Basic and acidic residues" evidence="1">
    <location>
        <begin position="50"/>
        <end position="71"/>
    </location>
</feature>
<feature type="region of interest" description="Disordered" evidence="1">
    <location>
        <begin position="47"/>
        <end position="113"/>
    </location>
</feature>
<proteinExistence type="predicted"/>
<gene>
    <name evidence="2" type="ORF">SMRZ_LOCUS9257</name>
</gene>
<name>A0A183LZN2_9TREM</name>
<feature type="compositionally biased region" description="Basic and acidic residues" evidence="1">
    <location>
        <begin position="80"/>
        <end position="94"/>
    </location>
</feature>
<dbReference type="AlphaFoldDB" id="A0A183LZN2"/>
<evidence type="ECO:0000313" key="3">
    <source>
        <dbReference type="Proteomes" id="UP000277204"/>
    </source>
</evidence>
<dbReference type="EMBL" id="UZAI01004307">
    <property type="protein sequence ID" value="VDO85506.1"/>
    <property type="molecule type" value="Genomic_DNA"/>
</dbReference>
<sequence>MVVGGSQQETLNLDFVLFGTRQQGLPVIVRGLMLRDGFSLMLPSFTAQSEHTEANKQRKKGTRADKQKYMEELATTGGEASREGIMKQQHDTTKKLSGKYSKPDQGQRKQVNH</sequence>
<organism evidence="2 3">
    <name type="scientific">Schistosoma margrebowiei</name>
    <dbReference type="NCBI Taxonomy" id="48269"/>
    <lineage>
        <taxon>Eukaryota</taxon>
        <taxon>Metazoa</taxon>
        <taxon>Spiralia</taxon>
        <taxon>Lophotrochozoa</taxon>
        <taxon>Platyhelminthes</taxon>
        <taxon>Trematoda</taxon>
        <taxon>Digenea</taxon>
        <taxon>Strigeidida</taxon>
        <taxon>Schistosomatoidea</taxon>
        <taxon>Schistosomatidae</taxon>
        <taxon>Schistosoma</taxon>
    </lineage>
</organism>
<evidence type="ECO:0000256" key="1">
    <source>
        <dbReference type="SAM" id="MobiDB-lite"/>
    </source>
</evidence>
<evidence type="ECO:0000313" key="2">
    <source>
        <dbReference type="EMBL" id="VDO85506.1"/>
    </source>
</evidence>